<reference evidence="1" key="1">
    <citation type="submission" date="2010-10" db="EMBL/GenBank/DDBJ databases">
        <title>Complete sequence of chromosome of Geobacillus sp. Y4.1MC1.</title>
        <authorList>
            <consortium name="US DOE Joint Genome Institute"/>
            <person name="Lucas S."/>
            <person name="Copeland A."/>
            <person name="Lapidus A."/>
            <person name="Cheng J.-F."/>
            <person name="Bruce D."/>
            <person name="Goodwin L."/>
            <person name="Pitluck S."/>
            <person name="Chertkov O."/>
            <person name="Zhang X."/>
            <person name="Detter J.C."/>
            <person name="Han C."/>
            <person name="Tapia R."/>
            <person name="Land M."/>
            <person name="Hauser L."/>
            <person name="Jeffries C."/>
            <person name="Kyrpides N."/>
            <person name="Ivanova N."/>
            <person name="Ovchinnikova G."/>
            <person name="Brumm P."/>
            <person name="Mead D."/>
            <person name="Woyke T."/>
        </authorList>
    </citation>
    <scope>NUCLEOTIDE SEQUENCE [LARGE SCALE GENOMIC DNA]</scope>
    <source>
        <strain evidence="1">Y4.1MC1</strain>
    </source>
</reference>
<dbReference type="AlphaFoldDB" id="A0A7U4DJX0"/>
<name>A0A7U4DJX0_GEOS0</name>
<accession>A0A7U4DJX0</accession>
<protein>
    <submittedName>
        <fullName evidence="1">Uncharacterized protein</fullName>
    </submittedName>
</protein>
<dbReference type="EMBL" id="CP002293">
    <property type="protein sequence ID" value="ADP73452.1"/>
    <property type="molecule type" value="Genomic_DNA"/>
</dbReference>
<sequence length="93" mass="10681">MIKPFRDKYTGDLFGKGTEYFTEDAKRAKYLQEWGYIGKEIEKESDEEIENGNEVDEDDIKHIGGGYYELPNGEKVKGKQNAIAELEKLKDGE</sequence>
<evidence type="ECO:0000313" key="1">
    <source>
        <dbReference type="EMBL" id="ADP73452.1"/>
    </source>
</evidence>
<dbReference type="KEGG" id="gmc:GY4MC1_0624"/>
<organism evidence="1">
    <name type="scientific">Geobacillus sp. (strain Y4.1MC1)</name>
    <dbReference type="NCBI Taxonomy" id="581103"/>
    <lineage>
        <taxon>Bacteria</taxon>
        <taxon>Bacillati</taxon>
        <taxon>Bacillota</taxon>
        <taxon>Bacilli</taxon>
        <taxon>Bacillales</taxon>
        <taxon>Anoxybacillaceae</taxon>
        <taxon>Geobacillus</taxon>
    </lineage>
</organism>
<gene>
    <name evidence="1" type="ORF">GY4MC1_0624</name>
</gene>
<proteinExistence type="predicted"/>